<comment type="caution">
    <text evidence="1">The sequence shown here is derived from an EMBL/GenBank/DDBJ whole genome shotgun (WGS) entry which is preliminary data.</text>
</comment>
<sequence>MKKHEKKLVNRSERTSGKIKFFCKPEIFSKNTTAEIRKYFSANIQQPPLLKEILMTSKSNCWLTFLLNSIFPLAWINKSESFRKQKESDEQHQRSTKALEAALNSLCSGHRQQKALVPQRISQSCVRVQRFAYACYYLMSEATVSGHSMEYSICLPFVMSNYKKLMNQISDIIRNLPAEIVMDTAFRTGRQ</sequence>
<dbReference type="AlphaFoldDB" id="A0A0V0RFQ6"/>
<evidence type="ECO:0000313" key="3">
    <source>
        <dbReference type="Proteomes" id="UP000054630"/>
    </source>
</evidence>
<dbReference type="Proteomes" id="UP000054630">
    <property type="component" value="Unassembled WGS sequence"/>
</dbReference>
<protein>
    <submittedName>
        <fullName evidence="1">Uncharacterized protein</fullName>
    </submittedName>
</protein>
<dbReference type="EMBL" id="JYDL01000221">
    <property type="protein sequence ID" value="KRX13131.1"/>
    <property type="molecule type" value="Genomic_DNA"/>
</dbReference>
<organism evidence="1 3">
    <name type="scientific">Trichinella nelsoni</name>
    <dbReference type="NCBI Taxonomy" id="6336"/>
    <lineage>
        <taxon>Eukaryota</taxon>
        <taxon>Metazoa</taxon>
        <taxon>Ecdysozoa</taxon>
        <taxon>Nematoda</taxon>
        <taxon>Enoplea</taxon>
        <taxon>Dorylaimia</taxon>
        <taxon>Trichinellida</taxon>
        <taxon>Trichinellidae</taxon>
        <taxon>Trichinella</taxon>
    </lineage>
</organism>
<reference evidence="1 3" key="1">
    <citation type="submission" date="2015-01" db="EMBL/GenBank/DDBJ databases">
        <title>Evolution of Trichinella species and genotypes.</title>
        <authorList>
            <person name="Korhonen P.K."/>
            <person name="Edoardo P."/>
            <person name="Giuseppe L.R."/>
            <person name="Gasser R.B."/>
        </authorList>
    </citation>
    <scope>NUCLEOTIDE SEQUENCE [LARGE SCALE GENOMIC DNA]</scope>
    <source>
        <strain evidence="1">ISS37</strain>
    </source>
</reference>
<name>A0A0V0RFQ6_9BILA</name>
<accession>A0A0V0RFQ6</accession>
<dbReference type="OrthoDB" id="5935188at2759"/>
<evidence type="ECO:0000313" key="2">
    <source>
        <dbReference type="EMBL" id="KRX13131.1"/>
    </source>
</evidence>
<gene>
    <name evidence="2" type="ORF">T07_3031</name>
    <name evidence="1" type="ORF">T07_3681</name>
</gene>
<keyword evidence="3" id="KW-1185">Reference proteome</keyword>
<proteinExistence type="predicted"/>
<dbReference type="EMBL" id="JYDL01000221">
    <property type="protein sequence ID" value="KRX13130.1"/>
    <property type="molecule type" value="Genomic_DNA"/>
</dbReference>
<evidence type="ECO:0000313" key="1">
    <source>
        <dbReference type="EMBL" id="KRX13130.1"/>
    </source>
</evidence>